<dbReference type="EMBL" id="PDKO01000001">
    <property type="protein sequence ID" value="RXJ64550.1"/>
    <property type="molecule type" value="Genomic_DNA"/>
</dbReference>
<feature type="compositionally biased region" description="Basic and acidic residues" evidence="1">
    <location>
        <begin position="155"/>
        <end position="177"/>
    </location>
</feature>
<evidence type="ECO:0000259" key="2">
    <source>
        <dbReference type="Pfam" id="PF09967"/>
    </source>
</evidence>
<evidence type="ECO:0000259" key="3">
    <source>
        <dbReference type="Pfam" id="PF13203"/>
    </source>
</evidence>
<dbReference type="Gene3D" id="3.40.50.410">
    <property type="entry name" value="von Willebrand factor, type A domain"/>
    <property type="match status" value="1"/>
</dbReference>
<feature type="domain" description="VWA-like" evidence="2">
    <location>
        <begin position="283"/>
        <end position="414"/>
    </location>
</feature>
<dbReference type="InterPro" id="IPR036465">
    <property type="entry name" value="vWFA_dom_sf"/>
</dbReference>
<proteinExistence type="predicted"/>
<dbReference type="OrthoDB" id="9761650at2"/>
<gene>
    <name evidence="4" type="ORF">CRV06_00925</name>
</gene>
<dbReference type="Pfam" id="PF13203">
    <property type="entry name" value="DUF2201_N"/>
    <property type="match status" value="1"/>
</dbReference>
<sequence length="416" mass="48101">MILGWSSTVSTSYDEVFQKIRINFLFNHPFLSVLALSIPTIFKENKNSAFQTNGNEIFIDLKKLERYSSEEITYLYAHTLLHIVLKHPYRQKTREKKLWNQACDLVINLIMSTFSNVGSMPVDEVLDLDLKDKCVEEVYEILYKENKEEENEDSSSEKKKEQEIKTTPNEKGDLKAHIYDESKMDLDEVNDEKTNEGEREKLDGIIIQALSIAKKSSKVYEGMAIEIDTLIKPEISLQDMLKEYLISSLFEKTTTYARPNKRFIHSGLYLPGSKKSDELIEVYIALDSSSSVTLDEYKKFLGVVQDVCESFYEYKVTVLPFDLKVKDKHIISFDSFNPLVQEELFIPKSDGGTDFDEVLRFLKKSSSIKSDNLLMVLTDGEFEISEALVCKTLFVISEKKNIKRFERFGRVIQFDL</sequence>
<evidence type="ECO:0008006" key="6">
    <source>
        <dbReference type="Google" id="ProtNLM"/>
    </source>
</evidence>
<dbReference type="AlphaFoldDB" id="A0A4Q0Y347"/>
<reference evidence="4 5" key="1">
    <citation type="submission" date="2017-10" db="EMBL/GenBank/DDBJ databases">
        <title>Genomics of the genus Arcobacter.</title>
        <authorList>
            <person name="Perez-Cataluna A."/>
            <person name="Figueras M.J."/>
        </authorList>
    </citation>
    <scope>NUCLEOTIDE SEQUENCE [LARGE SCALE GENOMIC DNA]</scope>
    <source>
        <strain evidence="4 5">DSM 24636</strain>
    </source>
</reference>
<dbReference type="PANTHER" id="PTHR38730">
    <property type="entry name" value="SLL7028 PROTEIN"/>
    <property type="match status" value="1"/>
</dbReference>
<feature type="region of interest" description="Disordered" evidence="1">
    <location>
        <begin position="146"/>
        <end position="177"/>
    </location>
</feature>
<name>A0A4Q0Y347_9BACT</name>
<accession>A0A4Q0Y347</accession>
<dbReference type="Proteomes" id="UP000290191">
    <property type="component" value="Unassembled WGS sequence"/>
</dbReference>
<feature type="domain" description="Putative metallopeptidase" evidence="3">
    <location>
        <begin position="27"/>
        <end position="272"/>
    </location>
</feature>
<dbReference type="Pfam" id="PF09967">
    <property type="entry name" value="DUF2201"/>
    <property type="match status" value="1"/>
</dbReference>
<dbReference type="InterPro" id="IPR025154">
    <property type="entry name" value="Put_metallopeptidase_dom"/>
</dbReference>
<evidence type="ECO:0000313" key="4">
    <source>
        <dbReference type="EMBL" id="RXJ64550.1"/>
    </source>
</evidence>
<dbReference type="InterPro" id="IPR018698">
    <property type="entry name" value="VWA-like_dom"/>
</dbReference>
<dbReference type="SUPFAM" id="SSF53300">
    <property type="entry name" value="vWA-like"/>
    <property type="match status" value="1"/>
</dbReference>
<keyword evidence="5" id="KW-1185">Reference proteome</keyword>
<protein>
    <recommendedName>
        <fullName evidence="6">Metallopeptidase domain-containing protein</fullName>
    </recommendedName>
</protein>
<evidence type="ECO:0000256" key="1">
    <source>
        <dbReference type="SAM" id="MobiDB-lite"/>
    </source>
</evidence>
<comment type="caution">
    <text evidence="4">The sequence shown here is derived from an EMBL/GenBank/DDBJ whole genome shotgun (WGS) entry which is preliminary data.</text>
</comment>
<organism evidence="4 5">
    <name type="scientific">Halarcobacter anaerophilus</name>
    <dbReference type="NCBI Taxonomy" id="877500"/>
    <lineage>
        <taxon>Bacteria</taxon>
        <taxon>Pseudomonadati</taxon>
        <taxon>Campylobacterota</taxon>
        <taxon>Epsilonproteobacteria</taxon>
        <taxon>Campylobacterales</taxon>
        <taxon>Arcobacteraceae</taxon>
        <taxon>Halarcobacter</taxon>
    </lineage>
</organism>
<evidence type="ECO:0000313" key="5">
    <source>
        <dbReference type="Proteomes" id="UP000290191"/>
    </source>
</evidence>
<dbReference type="STRING" id="877500.GCA_000935065_02541"/>
<dbReference type="PANTHER" id="PTHR38730:SF1">
    <property type="entry name" value="SLL7028 PROTEIN"/>
    <property type="match status" value="1"/>
</dbReference>